<protein>
    <submittedName>
        <fullName evidence="1">Spore photoproduct lyase</fullName>
    </submittedName>
</protein>
<dbReference type="GO" id="GO:0003913">
    <property type="term" value="F:DNA photolyase activity"/>
    <property type="evidence" value="ECO:0007669"/>
    <property type="project" value="InterPro"/>
</dbReference>
<dbReference type="PANTHER" id="PTHR37822:SF2">
    <property type="entry name" value="SPORE PHOTOPRODUCT LYASE"/>
    <property type="match status" value="1"/>
</dbReference>
<dbReference type="NCBIfam" id="TIGR04070">
    <property type="entry name" value="photo_TT_lyase"/>
    <property type="match status" value="1"/>
</dbReference>
<dbReference type="InterPro" id="IPR007197">
    <property type="entry name" value="rSAM"/>
</dbReference>
<dbReference type="InterPro" id="IPR023897">
    <property type="entry name" value="SPL_firmicutes"/>
</dbReference>
<keyword evidence="1" id="KW-0456">Lyase</keyword>
<dbReference type="GO" id="GO:1904047">
    <property type="term" value="F:S-adenosyl-L-methionine binding"/>
    <property type="evidence" value="ECO:0007669"/>
    <property type="project" value="InterPro"/>
</dbReference>
<dbReference type="AlphaFoldDB" id="A0A1Z5HUV1"/>
<comment type="caution">
    <text evidence="1">The sequence shown here is derived from an EMBL/GenBank/DDBJ whole genome shotgun (WGS) entry which is preliminary data.</text>
</comment>
<evidence type="ECO:0000313" key="1">
    <source>
        <dbReference type="EMBL" id="GAW93313.1"/>
    </source>
</evidence>
<dbReference type="EMBL" id="BDGJ01000126">
    <property type="protein sequence ID" value="GAW93313.1"/>
    <property type="molecule type" value="Genomic_DNA"/>
</dbReference>
<dbReference type="PANTHER" id="PTHR37822">
    <property type="entry name" value="SPORE PHOTOPRODUCT LYASE-RELATED"/>
    <property type="match status" value="1"/>
</dbReference>
<dbReference type="InterPro" id="IPR058240">
    <property type="entry name" value="rSAM_sf"/>
</dbReference>
<dbReference type="Gene3D" id="3.80.30.30">
    <property type="match status" value="1"/>
</dbReference>
<dbReference type="Proteomes" id="UP000197032">
    <property type="component" value="Unassembled WGS sequence"/>
</dbReference>
<dbReference type="SFLD" id="SFLDG01079">
    <property type="entry name" value="spore_photoproduct_lyase_like"/>
    <property type="match status" value="1"/>
</dbReference>
<dbReference type="SFLD" id="SFLDF00412">
    <property type="entry name" value="spore_photoproduct_lyase_2"/>
    <property type="match status" value="1"/>
</dbReference>
<accession>A0A1Z5HUV1</accession>
<evidence type="ECO:0000313" key="2">
    <source>
        <dbReference type="Proteomes" id="UP000197032"/>
    </source>
</evidence>
<keyword evidence="2" id="KW-1185">Reference proteome</keyword>
<dbReference type="InterPro" id="IPR034559">
    <property type="entry name" value="SPL_Clostridia"/>
</dbReference>
<dbReference type="GO" id="GO:0051539">
    <property type="term" value="F:4 iron, 4 sulfur cluster binding"/>
    <property type="evidence" value="ECO:0007669"/>
    <property type="project" value="TreeGrafter"/>
</dbReference>
<proteinExistence type="predicted"/>
<dbReference type="OrthoDB" id="9787095at2"/>
<dbReference type="SUPFAM" id="SSF102114">
    <property type="entry name" value="Radical SAM enzymes"/>
    <property type="match status" value="1"/>
</dbReference>
<dbReference type="SFLD" id="SFLDS00029">
    <property type="entry name" value="Radical_SAM"/>
    <property type="match status" value="1"/>
</dbReference>
<dbReference type="RefSeq" id="WP_088554478.1">
    <property type="nucleotide sequence ID" value="NZ_BDGJ01000126.1"/>
</dbReference>
<dbReference type="Pfam" id="PF20903">
    <property type="entry name" value="SPL"/>
    <property type="match status" value="1"/>
</dbReference>
<name>A0A1Z5HUV1_9FIRM</name>
<reference evidence="2" key="1">
    <citation type="journal article" date="2017" name="Appl. Environ. Microbiol.">
        <title>Genomic analysis of Calderihabitans maritimus KKC1, a thermophilic hydrogenogenic carboxydotrophic bacterium isolated from marine sediment.</title>
        <authorList>
            <person name="Omae K."/>
            <person name="Yoneda Y."/>
            <person name="Fukuyama Y."/>
            <person name="Yoshida T."/>
            <person name="Sako Y."/>
        </authorList>
    </citation>
    <scope>NUCLEOTIDE SEQUENCE [LARGE SCALE GENOMIC DNA]</scope>
    <source>
        <strain evidence="2">KKC1</strain>
    </source>
</reference>
<organism evidence="1 2">
    <name type="scientific">Calderihabitans maritimus</name>
    <dbReference type="NCBI Taxonomy" id="1246530"/>
    <lineage>
        <taxon>Bacteria</taxon>
        <taxon>Bacillati</taxon>
        <taxon>Bacillota</taxon>
        <taxon>Clostridia</taxon>
        <taxon>Neomoorellales</taxon>
        <taxon>Calderihabitantaceae</taxon>
        <taxon>Calderihabitans</taxon>
    </lineage>
</organism>
<sequence length="337" mass="39981">MLYFVPKLVLMNRQALEYPMGSRLMKCLQKEGIQIRLFDKKVPVISRGSFTKDFFFAKQTMVVTVWRRREFQTCRPSAHYQLPLVSGCPGICEYCYLNTNLGRRPFIKVYVNLEEIFARAEQYIKERKPELTLFEGAATSDPVAVERWTGSLQKAIEYFARFEEARFRFVTKFIDIDSLLGVEHKGHTEIRFSINCDYVVERFEKLVPSNRERLEAARKVMEAGYPTGFLIGPIMIFDRWREEYGKLFEMLKEYMPRDTSLTFELITHRFTPRAKTIIRQVYPRTEVPLDESKRKFKFGQFGYGKYIYMDDDMTELKDYFSSQITRVFPKAKILYFV</sequence>
<dbReference type="InterPro" id="IPR049539">
    <property type="entry name" value="SPL"/>
</dbReference>
<dbReference type="Gene3D" id="3.40.50.12110">
    <property type="match status" value="1"/>
</dbReference>
<gene>
    <name evidence="1" type="ORF">KKC1_24500</name>
</gene>
<dbReference type="GO" id="GO:0042601">
    <property type="term" value="C:endospore-forming forespore"/>
    <property type="evidence" value="ECO:0007669"/>
    <property type="project" value="TreeGrafter"/>
</dbReference>